<dbReference type="Gene3D" id="1.25.40.10">
    <property type="entry name" value="Tetratricopeptide repeat domain"/>
    <property type="match status" value="1"/>
</dbReference>
<keyword evidence="2" id="KW-0472">Membrane</keyword>
<sequence length="378" mass="42752">MSFLHAEFFVWMVLPVLVLFYFWQTQKSPHSAVFGEAVFNRLHAPEITMGLRTRNILFLIAALLLIAAMAQPVILQDEAASEGRADVLIALDLSKKSLEAFEEEKRTAINTIRRLKGENIAVFGYDTRPYRITPYTTDSEMAAALVSGLDSEVMRQFKSDSSALDKFRSDEGMIIIIGDPTNEHNTRLSGIIERIEKIKTAQRLYVHVPLFYYPLGLAMVLIWIALSSMSKRRSVPAAAILMALSIGNVSGHAGILDFQILNSGYRAYEKGDYLQSAHYFKSYQNAHDSPEIRYNIANALYKAGAYREALYWYRQVHTSNPLLAQKAAYNLSLCEAKIHIGSKSGENQKRDRDEPISHEIQPLPKKSPNEIKTRLYPM</sequence>
<feature type="transmembrane region" description="Helical" evidence="2">
    <location>
        <begin position="56"/>
        <end position="75"/>
    </location>
</feature>
<gene>
    <name evidence="3" type="ordered locus">Sulku_0430</name>
</gene>
<dbReference type="STRING" id="709032.Sulku_0430"/>
<dbReference type="InterPro" id="IPR011990">
    <property type="entry name" value="TPR-like_helical_dom_sf"/>
</dbReference>
<evidence type="ECO:0000313" key="3">
    <source>
        <dbReference type="EMBL" id="ADR33097.1"/>
    </source>
</evidence>
<dbReference type="HOGENOM" id="CLU_731425_0_0_7"/>
<accession>E4TZK9</accession>
<organism evidence="3 4">
    <name type="scientific">Sulfuricurvum kujiense (strain ATCC BAA-921 / DSM 16994 / JCM 11577 / YK-1)</name>
    <dbReference type="NCBI Taxonomy" id="709032"/>
    <lineage>
        <taxon>Bacteria</taxon>
        <taxon>Pseudomonadati</taxon>
        <taxon>Campylobacterota</taxon>
        <taxon>Epsilonproteobacteria</taxon>
        <taxon>Campylobacterales</taxon>
        <taxon>Sulfurimonadaceae</taxon>
        <taxon>Sulfuricurvum</taxon>
    </lineage>
</organism>
<dbReference type="OrthoDB" id="9807628at2"/>
<dbReference type="eggNOG" id="COG1729">
    <property type="taxonomic scope" value="Bacteria"/>
</dbReference>
<dbReference type="KEGG" id="sku:Sulku_0430"/>
<proteinExistence type="predicted"/>
<evidence type="ECO:0000313" key="4">
    <source>
        <dbReference type="Proteomes" id="UP000008721"/>
    </source>
</evidence>
<dbReference type="AlphaFoldDB" id="E4TZK9"/>
<evidence type="ECO:0000256" key="2">
    <source>
        <dbReference type="SAM" id="Phobius"/>
    </source>
</evidence>
<keyword evidence="2" id="KW-0812">Transmembrane</keyword>
<feature type="compositionally biased region" description="Basic and acidic residues" evidence="1">
    <location>
        <begin position="346"/>
        <end position="357"/>
    </location>
</feature>
<keyword evidence="2" id="KW-1133">Transmembrane helix</keyword>
<feature type="transmembrane region" description="Helical" evidence="2">
    <location>
        <begin position="6"/>
        <end position="23"/>
    </location>
</feature>
<dbReference type="Proteomes" id="UP000008721">
    <property type="component" value="Chromosome"/>
</dbReference>
<dbReference type="SUPFAM" id="SSF48452">
    <property type="entry name" value="TPR-like"/>
    <property type="match status" value="1"/>
</dbReference>
<keyword evidence="4" id="KW-1185">Reference proteome</keyword>
<evidence type="ECO:0008006" key="5">
    <source>
        <dbReference type="Google" id="ProtNLM"/>
    </source>
</evidence>
<reference evidence="3 4" key="1">
    <citation type="journal article" date="2012" name="Stand. Genomic Sci.">
        <title>Complete genome sequence of the sulfur compounds oxidizing chemolithoautotroph Sulfuricurvum kujiense type strain (YK-1(T)).</title>
        <authorList>
            <person name="Han C."/>
            <person name="Kotsyurbenko O."/>
            <person name="Chertkov O."/>
            <person name="Held B."/>
            <person name="Lapidus A."/>
            <person name="Nolan M."/>
            <person name="Lucas S."/>
            <person name="Hammon N."/>
            <person name="Deshpande S."/>
            <person name="Cheng J.F."/>
            <person name="Tapia R."/>
            <person name="Goodwin L.A."/>
            <person name="Pitluck S."/>
            <person name="Liolios K."/>
            <person name="Pagani I."/>
            <person name="Ivanova N."/>
            <person name="Mavromatis K."/>
            <person name="Mikhailova N."/>
            <person name="Pati A."/>
            <person name="Chen A."/>
            <person name="Palaniappan K."/>
            <person name="Land M."/>
            <person name="Hauser L."/>
            <person name="Chang Y.J."/>
            <person name="Jeffries C.D."/>
            <person name="Brambilla E.M."/>
            <person name="Rohde M."/>
            <person name="Spring S."/>
            <person name="Sikorski J."/>
            <person name="Goker M."/>
            <person name="Woyke T."/>
            <person name="Bristow J."/>
            <person name="Eisen J.A."/>
            <person name="Markowitz V."/>
            <person name="Hugenholtz P."/>
            <person name="Kyrpides N.C."/>
            <person name="Klenk H.P."/>
            <person name="Detter J.C."/>
        </authorList>
    </citation>
    <scope>NUCLEOTIDE SEQUENCE [LARGE SCALE GENOMIC DNA]</scope>
    <source>
        <strain evidence="4">ATCC BAA-921 / DSM 16994 / JCM 11577 / YK-1</strain>
    </source>
</reference>
<feature type="compositionally biased region" description="Basic and acidic residues" evidence="1">
    <location>
        <begin position="367"/>
        <end position="378"/>
    </location>
</feature>
<protein>
    <recommendedName>
        <fullName evidence="5">VWFA domain-containing protein</fullName>
    </recommendedName>
</protein>
<dbReference type="RefSeq" id="WP_013459294.1">
    <property type="nucleotide sequence ID" value="NC_014762.1"/>
</dbReference>
<name>E4TZK9_SULKY</name>
<dbReference type="EMBL" id="CP002355">
    <property type="protein sequence ID" value="ADR33097.1"/>
    <property type="molecule type" value="Genomic_DNA"/>
</dbReference>
<evidence type="ECO:0000256" key="1">
    <source>
        <dbReference type="SAM" id="MobiDB-lite"/>
    </source>
</evidence>
<feature type="region of interest" description="Disordered" evidence="1">
    <location>
        <begin position="344"/>
        <end position="378"/>
    </location>
</feature>
<feature type="transmembrane region" description="Helical" evidence="2">
    <location>
        <begin position="204"/>
        <end position="226"/>
    </location>
</feature>